<sequence length="539" mass="57809">MLLSISLVAIASFLFQGHIASGDIIDTGYAKYLGNRTLPNTVAYLGVPYAEPPLGERRFRAPLPLNTTRIAQTANGAAIDARSYPDFCIQGTIGLEGDAGGAGSENCLKVNIYTPVGARRGSNLPVLVYIHGGGYIFGNPRNWPFDHWVQQSPNVVIVSVYYRLSSFGFMSVPEFSDSTIGDFNAGFQDQIQALRWVKEHIASFGGNPNKVTINGESAGGSSVELHLVANTGEKLFTGAIAQSVFRTPLPTPEEQQPLFQFYAEQAGCGTGSTVTQLSCLRRASVSALARAQDGAMPPAFTGPYRTFHPVIDGKLFTNYPTQSVNAGKFAQVPLMVGATTNETLTGGADLPSAWRNYCPSITTADIDALLALYPSSAFSTAALQMETASGDLSVRCGRTILAAAFSKHTNAWTYRYNQRNPTGGGAGVGHAAENWMMFLGSNTGVNGSATFTPLKPVEASFASELIAYWLSFVRAGNPNTFKLPRSPIWPSYSVTNRNRIVLQQDLAGTTTHSGSILEREVDPETQRCTVIGSQPSQEN</sequence>
<evidence type="ECO:0000256" key="1">
    <source>
        <dbReference type="ARBA" id="ARBA00005964"/>
    </source>
</evidence>
<reference evidence="5" key="1">
    <citation type="submission" date="2020-11" db="EMBL/GenBank/DDBJ databases">
        <authorList>
            <consortium name="DOE Joint Genome Institute"/>
            <person name="Ahrendt S."/>
            <person name="Riley R."/>
            <person name="Andreopoulos W."/>
            <person name="Labutti K."/>
            <person name="Pangilinan J."/>
            <person name="Ruiz-Duenas F.J."/>
            <person name="Barrasa J.M."/>
            <person name="Sanchez-Garcia M."/>
            <person name="Camarero S."/>
            <person name="Miyauchi S."/>
            <person name="Serrano A."/>
            <person name="Linde D."/>
            <person name="Babiker R."/>
            <person name="Drula E."/>
            <person name="Ayuso-Fernandez I."/>
            <person name="Pacheco R."/>
            <person name="Padilla G."/>
            <person name="Ferreira P."/>
            <person name="Barriuso J."/>
            <person name="Kellner H."/>
            <person name="Castanera R."/>
            <person name="Alfaro M."/>
            <person name="Ramirez L."/>
            <person name="Pisabarro A.G."/>
            <person name="Kuo A."/>
            <person name="Tritt A."/>
            <person name="Lipzen A."/>
            <person name="He G."/>
            <person name="Yan M."/>
            <person name="Ng V."/>
            <person name="Cullen D."/>
            <person name="Martin F."/>
            <person name="Rosso M.-N."/>
            <person name="Henrissat B."/>
            <person name="Hibbett D."/>
            <person name="Martinez A.T."/>
            <person name="Grigoriev I.V."/>
        </authorList>
    </citation>
    <scope>NUCLEOTIDE SEQUENCE</scope>
    <source>
        <strain evidence="5">CBS 247.69</strain>
    </source>
</reference>
<feature type="domain" description="Carboxylesterase type B" evidence="4">
    <location>
        <begin position="379"/>
        <end position="506"/>
    </location>
</feature>
<dbReference type="InterPro" id="IPR019826">
    <property type="entry name" value="Carboxylesterase_B_AS"/>
</dbReference>
<dbReference type="OrthoDB" id="408631at2759"/>
<dbReference type="InterPro" id="IPR050309">
    <property type="entry name" value="Type-B_Carboxylest/Lipase"/>
</dbReference>
<dbReference type="PANTHER" id="PTHR11559">
    <property type="entry name" value="CARBOXYLESTERASE"/>
    <property type="match status" value="1"/>
</dbReference>
<feature type="signal peptide" evidence="3">
    <location>
        <begin position="1"/>
        <end position="22"/>
    </location>
</feature>
<dbReference type="SUPFAM" id="SSF53474">
    <property type="entry name" value="alpha/beta-Hydrolases"/>
    <property type="match status" value="1"/>
</dbReference>
<dbReference type="PROSITE" id="PS00122">
    <property type="entry name" value="CARBOXYLESTERASE_B_1"/>
    <property type="match status" value="1"/>
</dbReference>
<dbReference type="EC" id="3.1.1.-" evidence="3"/>
<organism evidence="5 6">
    <name type="scientific">Collybia nuda</name>
    <dbReference type="NCBI Taxonomy" id="64659"/>
    <lineage>
        <taxon>Eukaryota</taxon>
        <taxon>Fungi</taxon>
        <taxon>Dikarya</taxon>
        <taxon>Basidiomycota</taxon>
        <taxon>Agaricomycotina</taxon>
        <taxon>Agaricomycetes</taxon>
        <taxon>Agaricomycetidae</taxon>
        <taxon>Agaricales</taxon>
        <taxon>Tricholomatineae</taxon>
        <taxon>Clitocybaceae</taxon>
        <taxon>Collybia</taxon>
    </lineage>
</organism>
<protein>
    <recommendedName>
        <fullName evidence="3">Carboxylic ester hydrolase</fullName>
        <ecNumber evidence="3">3.1.1.-</ecNumber>
    </recommendedName>
</protein>
<keyword evidence="6" id="KW-1185">Reference proteome</keyword>
<gene>
    <name evidence="5" type="ORF">BDZ94DRAFT_1238545</name>
</gene>
<evidence type="ECO:0000313" key="6">
    <source>
        <dbReference type="Proteomes" id="UP000807353"/>
    </source>
</evidence>
<evidence type="ECO:0000256" key="2">
    <source>
        <dbReference type="ARBA" id="ARBA00022801"/>
    </source>
</evidence>
<keyword evidence="2 3" id="KW-0378">Hydrolase</keyword>
<name>A0A9P6CFL3_9AGAR</name>
<feature type="domain" description="Carboxylesterase type B" evidence="4">
    <location>
        <begin position="40"/>
        <end position="344"/>
    </location>
</feature>
<dbReference type="Proteomes" id="UP000807353">
    <property type="component" value="Unassembled WGS sequence"/>
</dbReference>
<dbReference type="InterPro" id="IPR029058">
    <property type="entry name" value="AB_hydrolase_fold"/>
</dbReference>
<accession>A0A9P6CFL3</accession>
<evidence type="ECO:0000313" key="5">
    <source>
        <dbReference type="EMBL" id="KAF9460345.1"/>
    </source>
</evidence>
<dbReference type="Pfam" id="PF00135">
    <property type="entry name" value="COesterase"/>
    <property type="match status" value="2"/>
</dbReference>
<dbReference type="EMBL" id="MU150300">
    <property type="protein sequence ID" value="KAF9460345.1"/>
    <property type="molecule type" value="Genomic_DNA"/>
</dbReference>
<comment type="caution">
    <text evidence="5">The sequence shown here is derived from an EMBL/GenBank/DDBJ whole genome shotgun (WGS) entry which is preliminary data.</text>
</comment>
<dbReference type="AlphaFoldDB" id="A0A9P6CFL3"/>
<dbReference type="Gene3D" id="3.40.50.1820">
    <property type="entry name" value="alpha/beta hydrolase"/>
    <property type="match status" value="1"/>
</dbReference>
<keyword evidence="3" id="KW-0732">Signal</keyword>
<dbReference type="InterPro" id="IPR002018">
    <property type="entry name" value="CarbesteraseB"/>
</dbReference>
<dbReference type="GO" id="GO:0016787">
    <property type="term" value="F:hydrolase activity"/>
    <property type="evidence" value="ECO:0007669"/>
    <property type="project" value="UniProtKB-KW"/>
</dbReference>
<evidence type="ECO:0000259" key="4">
    <source>
        <dbReference type="Pfam" id="PF00135"/>
    </source>
</evidence>
<feature type="chain" id="PRO_5040542562" description="Carboxylic ester hydrolase" evidence="3">
    <location>
        <begin position="23"/>
        <end position="539"/>
    </location>
</feature>
<comment type="similarity">
    <text evidence="1 3">Belongs to the type-B carboxylesterase/lipase family.</text>
</comment>
<evidence type="ECO:0000256" key="3">
    <source>
        <dbReference type="RuleBase" id="RU361235"/>
    </source>
</evidence>
<proteinExistence type="inferred from homology"/>